<dbReference type="EnsemblPlants" id="Solyc00g213960.1.1">
    <property type="protein sequence ID" value="Solyc00g213960.1.1.1.CDS"/>
    <property type="gene ID" value="Solyc00g213960.1"/>
</dbReference>
<dbReference type="AlphaFoldDB" id="A0A494GA77"/>
<dbReference type="PaxDb" id="4081-Solyc00g213960.1.1"/>
<proteinExistence type="predicted"/>
<protein>
    <submittedName>
        <fullName evidence="1">Uncharacterized protein</fullName>
    </submittedName>
</protein>
<dbReference type="Gramene" id="Solyc00g213960.1.1">
    <property type="protein sequence ID" value="Solyc00g213960.1.1.1.CDS"/>
    <property type="gene ID" value="Solyc00g213960.1"/>
</dbReference>
<sequence length="60" mass="7248">MGNFKCKYRIVESFIVLERRLEYLSLKGYGLQFFILYKTYGHYSFEVGLNKKDEPIKIFI</sequence>
<evidence type="ECO:0000313" key="1">
    <source>
        <dbReference type="EnsemblPlants" id="Solyc00g213960.1.1.1.CDS"/>
    </source>
</evidence>
<dbReference type="Proteomes" id="UP000004994">
    <property type="component" value="Unassembled WGS sequence"/>
</dbReference>
<reference evidence="1" key="2">
    <citation type="submission" date="2019-04" db="UniProtKB">
        <authorList>
            <consortium name="EnsemblPlants"/>
        </authorList>
    </citation>
    <scope>IDENTIFICATION</scope>
    <source>
        <strain evidence="1">cv. Heinz 1706</strain>
    </source>
</reference>
<name>A0A494GA77_SOLLC</name>
<keyword evidence="2" id="KW-1185">Reference proteome</keyword>
<organism evidence="1">
    <name type="scientific">Solanum lycopersicum</name>
    <name type="common">Tomato</name>
    <name type="synonym">Lycopersicon esculentum</name>
    <dbReference type="NCBI Taxonomy" id="4081"/>
    <lineage>
        <taxon>Eukaryota</taxon>
        <taxon>Viridiplantae</taxon>
        <taxon>Streptophyta</taxon>
        <taxon>Embryophyta</taxon>
        <taxon>Tracheophyta</taxon>
        <taxon>Spermatophyta</taxon>
        <taxon>Magnoliopsida</taxon>
        <taxon>eudicotyledons</taxon>
        <taxon>Gunneridae</taxon>
        <taxon>Pentapetalae</taxon>
        <taxon>asterids</taxon>
        <taxon>lamiids</taxon>
        <taxon>Solanales</taxon>
        <taxon>Solanaceae</taxon>
        <taxon>Solanoideae</taxon>
        <taxon>Solaneae</taxon>
        <taxon>Solanum</taxon>
        <taxon>Solanum subgen. Lycopersicon</taxon>
    </lineage>
</organism>
<reference evidence="1" key="1">
    <citation type="journal article" date="2012" name="Nature">
        <title>The tomato genome sequence provides insights into fleshy fruit evolution.</title>
        <authorList>
            <consortium name="Tomato Genome Consortium"/>
        </authorList>
    </citation>
    <scope>NUCLEOTIDE SEQUENCE [LARGE SCALE GENOMIC DNA]</scope>
    <source>
        <strain evidence="1">cv. Heinz 1706</strain>
    </source>
</reference>
<dbReference type="InParanoid" id="A0A494GA77"/>
<accession>A0A494GA77</accession>
<evidence type="ECO:0000313" key="2">
    <source>
        <dbReference type="Proteomes" id="UP000004994"/>
    </source>
</evidence>